<accession>A0A6N2LTH4</accession>
<evidence type="ECO:0000313" key="1">
    <source>
        <dbReference type="EMBL" id="VFU43526.1"/>
    </source>
</evidence>
<dbReference type="AlphaFoldDB" id="A0A6N2LTH4"/>
<sequence length="60" mass="7417">MERKTDTKDDEAATQRWSLKRVNVVKRCLRDLMFIWDLKEVAANWKFMEILFIWEYDFSV</sequence>
<proteinExistence type="predicted"/>
<protein>
    <submittedName>
        <fullName evidence="1">Uncharacterized protein</fullName>
    </submittedName>
</protein>
<gene>
    <name evidence="1" type="ORF">SVIM_LOCUS265258</name>
</gene>
<organism evidence="1">
    <name type="scientific">Salix viminalis</name>
    <name type="common">Common osier</name>
    <name type="synonym">Basket willow</name>
    <dbReference type="NCBI Taxonomy" id="40686"/>
    <lineage>
        <taxon>Eukaryota</taxon>
        <taxon>Viridiplantae</taxon>
        <taxon>Streptophyta</taxon>
        <taxon>Embryophyta</taxon>
        <taxon>Tracheophyta</taxon>
        <taxon>Spermatophyta</taxon>
        <taxon>Magnoliopsida</taxon>
        <taxon>eudicotyledons</taxon>
        <taxon>Gunneridae</taxon>
        <taxon>Pentapetalae</taxon>
        <taxon>rosids</taxon>
        <taxon>fabids</taxon>
        <taxon>Malpighiales</taxon>
        <taxon>Salicaceae</taxon>
        <taxon>Saliceae</taxon>
        <taxon>Salix</taxon>
    </lineage>
</organism>
<dbReference type="EMBL" id="CAADRP010001596">
    <property type="protein sequence ID" value="VFU43526.1"/>
    <property type="molecule type" value="Genomic_DNA"/>
</dbReference>
<reference evidence="1" key="1">
    <citation type="submission" date="2019-03" db="EMBL/GenBank/DDBJ databases">
        <authorList>
            <person name="Mank J."/>
            <person name="Almeida P."/>
        </authorList>
    </citation>
    <scope>NUCLEOTIDE SEQUENCE</scope>
    <source>
        <strain evidence="1">78183</strain>
    </source>
</reference>
<name>A0A6N2LTH4_SALVM</name>